<dbReference type="InterPro" id="IPR011009">
    <property type="entry name" value="Kinase-like_dom_sf"/>
</dbReference>
<dbReference type="Gene3D" id="3.30.200.20">
    <property type="entry name" value="Phosphorylase Kinase, domain 1"/>
    <property type="match status" value="1"/>
</dbReference>
<reference evidence="2 3" key="1">
    <citation type="submission" date="2018-10" db="EMBL/GenBank/DDBJ databases">
        <title>Genomic Encyclopedia of Archaeal and Bacterial Type Strains, Phase II (KMG-II): from individual species to whole genera.</title>
        <authorList>
            <person name="Goeker M."/>
        </authorList>
    </citation>
    <scope>NUCLEOTIDE SEQUENCE [LARGE SCALE GENOMIC DNA]</scope>
    <source>
        <strain evidence="2 3">RP-AC37</strain>
    </source>
</reference>
<dbReference type="EMBL" id="RBWV01000009">
    <property type="protein sequence ID" value="RKS80422.1"/>
    <property type="molecule type" value="Genomic_DNA"/>
</dbReference>
<dbReference type="AlphaFoldDB" id="A0A420XU80"/>
<dbReference type="GO" id="GO:0016301">
    <property type="term" value="F:kinase activity"/>
    <property type="evidence" value="ECO:0007669"/>
    <property type="project" value="UniProtKB-KW"/>
</dbReference>
<dbReference type="RefSeq" id="WP_231121470.1">
    <property type="nucleotide sequence ID" value="NZ_RBWV01000009.1"/>
</dbReference>
<feature type="domain" description="Aminoglycoside phosphotransferase" evidence="1">
    <location>
        <begin position="40"/>
        <end position="259"/>
    </location>
</feature>
<name>A0A420XU80_9ACTN</name>
<comment type="caution">
    <text evidence="2">The sequence shown here is derived from an EMBL/GenBank/DDBJ whole genome shotgun (WGS) entry which is preliminary data.</text>
</comment>
<keyword evidence="2" id="KW-0418">Kinase</keyword>
<sequence>MPAPGRMHADEVDTDEALVARLVAAQHPQWAALPVTHLSSAGTDNAIYRLGTDLVARLPRIASVSQGIAHEWQWLRHLAPLLPVDVPEPVALGEPGDGYPFPWSVCRYVAGDNPGPATTGPALVDDLTSFLRHFHGLDPAAAPLRSRVRLADRDDQVLSCIDEVADLVDAPEVAAAWAVLRDTPPAELPGPWVHGDITAGNLLVRGGRLSGVLDFSGVGRGDPATDLGVAWNLLTPPLRARLRRQLQVDEETWRRSAGWSLSQALIQLPYYRETNLPLAANARHVIAETVPWALAL</sequence>
<dbReference type="CDD" id="cd05155">
    <property type="entry name" value="APH_ChoK_like_1"/>
    <property type="match status" value="1"/>
</dbReference>
<dbReference type="PANTHER" id="PTHR21310:SF42">
    <property type="entry name" value="BIFUNCTIONAL AAC_APH"/>
    <property type="match status" value="1"/>
</dbReference>
<evidence type="ECO:0000259" key="1">
    <source>
        <dbReference type="Pfam" id="PF01636"/>
    </source>
</evidence>
<dbReference type="InParanoid" id="A0A420XU80"/>
<dbReference type="Gene3D" id="3.90.1200.10">
    <property type="match status" value="1"/>
</dbReference>
<dbReference type="Pfam" id="PF01636">
    <property type="entry name" value="APH"/>
    <property type="match status" value="1"/>
</dbReference>
<evidence type="ECO:0000313" key="3">
    <source>
        <dbReference type="Proteomes" id="UP000281955"/>
    </source>
</evidence>
<gene>
    <name evidence="2" type="ORF">CLV35_0854</name>
</gene>
<accession>A0A420XU80</accession>
<protein>
    <submittedName>
        <fullName evidence="2">Aminoglycoside phosphotransferase (APT) family kinase protein</fullName>
    </submittedName>
</protein>
<dbReference type="InterPro" id="IPR051678">
    <property type="entry name" value="AGP_Transferase"/>
</dbReference>
<evidence type="ECO:0000313" key="2">
    <source>
        <dbReference type="EMBL" id="RKS80422.1"/>
    </source>
</evidence>
<proteinExistence type="predicted"/>
<keyword evidence="3" id="KW-1185">Reference proteome</keyword>
<dbReference type="SUPFAM" id="SSF56112">
    <property type="entry name" value="Protein kinase-like (PK-like)"/>
    <property type="match status" value="1"/>
</dbReference>
<organism evidence="2 3">
    <name type="scientific">Motilibacter peucedani</name>
    <dbReference type="NCBI Taxonomy" id="598650"/>
    <lineage>
        <taxon>Bacteria</taxon>
        <taxon>Bacillati</taxon>
        <taxon>Actinomycetota</taxon>
        <taxon>Actinomycetes</taxon>
        <taxon>Motilibacterales</taxon>
        <taxon>Motilibacteraceae</taxon>
        <taxon>Motilibacter</taxon>
    </lineage>
</organism>
<dbReference type="PANTHER" id="PTHR21310">
    <property type="entry name" value="AMINOGLYCOSIDE PHOSPHOTRANSFERASE-RELATED-RELATED"/>
    <property type="match status" value="1"/>
</dbReference>
<dbReference type="Proteomes" id="UP000281955">
    <property type="component" value="Unassembled WGS sequence"/>
</dbReference>
<keyword evidence="2" id="KW-0808">Transferase</keyword>
<dbReference type="InterPro" id="IPR002575">
    <property type="entry name" value="Aminoglycoside_PTrfase"/>
</dbReference>